<feature type="transmembrane region" description="Helical" evidence="5">
    <location>
        <begin position="237"/>
        <end position="261"/>
    </location>
</feature>
<feature type="transmembrane region" description="Helical" evidence="5">
    <location>
        <begin position="281"/>
        <end position="305"/>
    </location>
</feature>
<comment type="caution">
    <text evidence="7">The sequence shown here is derived from an EMBL/GenBank/DDBJ whole genome shotgun (WGS) entry which is preliminary data.</text>
</comment>
<dbReference type="PANTHER" id="PTHR43471:SF3">
    <property type="entry name" value="ABC TRANSPORTER PERMEASE PROTEIN NATB"/>
    <property type="match status" value="1"/>
</dbReference>
<organism evidence="7 8">
    <name type="scientific">Phycicoccus avicenniae</name>
    <dbReference type="NCBI Taxonomy" id="2828860"/>
    <lineage>
        <taxon>Bacteria</taxon>
        <taxon>Bacillati</taxon>
        <taxon>Actinomycetota</taxon>
        <taxon>Actinomycetes</taxon>
        <taxon>Micrococcales</taxon>
        <taxon>Intrasporangiaceae</taxon>
        <taxon>Phycicoccus</taxon>
    </lineage>
</organism>
<reference evidence="7" key="1">
    <citation type="submission" date="2021-04" db="EMBL/GenBank/DDBJ databases">
        <title>Phycicoccus avicenniae sp. nov., a novel endophytic actinomycetes isolated from branch of Avicennia mariana.</title>
        <authorList>
            <person name="Tuo L."/>
        </authorList>
    </citation>
    <scope>NUCLEOTIDE SEQUENCE</scope>
    <source>
        <strain evidence="7">BSK3Z-2</strain>
    </source>
</reference>
<sequence length="407" mass="43416">MTATHTQTPTATTPREVVPAPRSAWVTVARREIVVRLTDKAFLGGTLLTLVLICGFMGWQVWDSSRTSSYTVATTQDDTVMGERLAAEASGIDEGVAVRSRAVPDAATAQDLLRAEEVDAWLHSTDGGWVLTTLDSAEGGLTRVTQDVVRSAALEDQAASLGTTAEALVEGSTVTTEFLRGDVERSQLAQGVSFAFAFLFYIAALTFGYVIANSVVEEKQSRVVEIIATSIPVRQLLAGKIVATTVIAMVQMALYAVVGLVGLSLTEYSELIFAVTGPVAWYLVFFVAGFVALAALWAVAGALASRAEDVQSTGTPLLMIVLGVFFGSFFLDGLARTVASFVPPFSAVLMPARMLDGDAVWWEAVVALAILLATAVVVVRVAERLYRRSLLQTGGRLSIRQAWSSPE</sequence>
<dbReference type="EMBL" id="JAGSNF010000019">
    <property type="protein sequence ID" value="MBR7744244.1"/>
    <property type="molecule type" value="Genomic_DNA"/>
</dbReference>
<keyword evidence="3 5" id="KW-1133">Transmembrane helix</keyword>
<dbReference type="GO" id="GO:0016020">
    <property type="term" value="C:membrane"/>
    <property type="evidence" value="ECO:0007669"/>
    <property type="project" value="UniProtKB-SubCell"/>
</dbReference>
<proteinExistence type="predicted"/>
<evidence type="ECO:0000313" key="7">
    <source>
        <dbReference type="EMBL" id="MBR7744244.1"/>
    </source>
</evidence>
<dbReference type="AlphaFoldDB" id="A0A941I1P0"/>
<feature type="domain" description="ABC-2 type transporter transmembrane" evidence="6">
    <location>
        <begin position="40"/>
        <end position="379"/>
    </location>
</feature>
<name>A0A941I1P0_9MICO</name>
<evidence type="ECO:0000256" key="3">
    <source>
        <dbReference type="ARBA" id="ARBA00022989"/>
    </source>
</evidence>
<evidence type="ECO:0000256" key="1">
    <source>
        <dbReference type="ARBA" id="ARBA00004141"/>
    </source>
</evidence>
<keyword evidence="2 5" id="KW-0812">Transmembrane</keyword>
<evidence type="ECO:0000256" key="4">
    <source>
        <dbReference type="ARBA" id="ARBA00023136"/>
    </source>
</evidence>
<keyword evidence="8" id="KW-1185">Reference proteome</keyword>
<dbReference type="PANTHER" id="PTHR43471">
    <property type="entry name" value="ABC TRANSPORTER PERMEASE"/>
    <property type="match status" value="1"/>
</dbReference>
<evidence type="ECO:0000259" key="6">
    <source>
        <dbReference type="Pfam" id="PF12698"/>
    </source>
</evidence>
<protein>
    <submittedName>
        <fullName evidence="7">ABC transporter permease</fullName>
    </submittedName>
</protein>
<feature type="transmembrane region" description="Helical" evidence="5">
    <location>
        <begin position="194"/>
        <end position="216"/>
    </location>
</feature>
<evidence type="ECO:0000256" key="2">
    <source>
        <dbReference type="ARBA" id="ARBA00022692"/>
    </source>
</evidence>
<gene>
    <name evidence="7" type="ORF">KC207_13195</name>
</gene>
<evidence type="ECO:0000313" key="8">
    <source>
        <dbReference type="Proteomes" id="UP000677016"/>
    </source>
</evidence>
<feature type="transmembrane region" description="Helical" evidence="5">
    <location>
        <begin position="359"/>
        <end position="382"/>
    </location>
</feature>
<feature type="transmembrane region" description="Helical" evidence="5">
    <location>
        <begin position="317"/>
        <end position="339"/>
    </location>
</feature>
<dbReference type="InterPro" id="IPR013525">
    <property type="entry name" value="ABC2_TM"/>
</dbReference>
<feature type="transmembrane region" description="Helical" evidence="5">
    <location>
        <begin position="41"/>
        <end position="62"/>
    </location>
</feature>
<evidence type="ECO:0000256" key="5">
    <source>
        <dbReference type="SAM" id="Phobius"/>
    </source>
</evidence>
<dbReference type="Proteomes" id="UP000677016">
    <property type="component" value="Unassembled WGS sequence"/>
</dbReference>
<keyword evidence="4 5" id="KW-0472">Membrane</keyword>
<accession>A0A941I1P0</accession>
<dbReference type="Pfam" id="PF12698">
    <property type="entry name" value="ABC2_membrane_3"/>
    <property type="match status" value="1"/>
</dbReference>
<dbReference type="GO" id="GO:0140359">
    <property type="term" value="F:ABC-type transporter activity"/>
    <property type="evidence" value="ECO:0007669"/>
    <property type="project" value="InterPro"/>
</dbReference>
<comment type="subcellular location">
    <subcellularLocation>
        <location evidence="1">Membrane</location>
        <topology evidence="1">Multi-pass membrane protein</topology>
    </subcellularLocation>
</comment>
<dbReference type="RefSeq" id="WP_211603753.1">
    <property type="nucleotide sequence ID" value="NZ_JAGSNF010000019.1"/>
</dbReference>